<evidence type="ECO:0000313" key="3">
    <source>
        <dbReference type="Proteomes" id="UP000799438"/>
    </source>
</evidence>
<organism evidence="2 3">
    <name type="scientific">Aplosporella prunicola CBS 121167</name>
    <dbReference type="NCBI Taxonomy" id="1176127"/>
    <lineage>
        <taxon>Eukaryota</taxon>
        <taxon>Fungi</taxon>
        <taxon>Dikarya</taxon>
        <taxon>Ascomycota</taxon>
        <taxon>Pezizomycotina</taxon>
        <taxon>Dothideomycetes</taxon>
        <taxon>Dothideomycetes incertae sedis</taxon>
        <taxon>Botryosphaeriales</taxon>
        <taxon>Aplosporellaceae</taxon>
        <taxon>Aplosporella</taxon>
    </lineage>
</organism>
<accession>A0A6A6B1I1</accession>
<proteinExistence type="predicted"/>
<dbReference type="OrthoDB" id="3937708at2759"/>
<sequence length="404" mass="43531">MTGAGILLGSIATLSLLVQGALLDNTCRSYGMDFQNGQSYFQNSLSTDPFTFVQQFEGCQKDISNNLLVDPSGDQIQCSDTPLQPDDTDQMSTCPILKNQLVSGDWSIIIISNNGDDGEPIAYQRDFSLNVGPQSTTIVTPTVPLTTTSTPVISAVTTETDIVNTTLPPSTTTVPQITIMKTVTTTPKRVTITNTVTLATITIPRVSLSVVKSFVTKTASCHLPQRQPSQDPPCKIKPTIAGVTASAMETATSAKFRQVRDIEHSINNNITHFLMERRERLAAAHALEKRAPDVETLTVTETNTARWTTTTTVVTAPAITVYSTFVVNSTSTVTPPPITVLSGKTVLPPVTITAPTPTRTKTRFEIARTTITKSQTLTWTITTTTTPAASKTACRKAGGVFYRN</sequence>
<dbReference type="RefSeq" id="XP_033393391.1">
    <property type="nucleotide sequence ID" value="XM_033542504.1"/>
</dbReference>
<reference evidence="2" key="1">
    <citation type="journal article" date="2020" name="Stud. Mycol.">
        <title>101 Dothideomycetes genomes: a test case for predicting lifestyles and emergence of pathogens.</title>
        <authorList>
            <person name="Haridas S."/>
            <person name="Albert R."/>
            <person name="Binder M."/>
            <person name="Bloem J."/>
            <person name="Labutti K."/>
            <person name="Salamov A."/>
            <person name="Andreopoulos B."/>
            <person name="Baker S."/>
            <person name="Barry K."/>
            <person name="Bills G."/>
            <person name="Bluhm B."/>
            <person name="Cannon C."/>
            <person name="Castanera R."/>
            <person name="Culley D."/>
            <person name="Daum C."/>
            <person name="Ezra D."/>
            <person name="Gonzalez J."/>
            <person name="Henrissat B."/>
            <person name="Kuo A."/>
            <person name="Liang C."/>
            <person name="Lipzen A."/>
            <person name="Lutzoni F."/>
            <person name="Magnuson J."/>
            <person name="Mondo S."/>
            <person name="Nolan M."/>
            <person name="Ohm R."/>
            <person name="Pangilinan J."/>
            <person name="Park H.-J."/>
            <person name="Ramirez L."/>
            <person name="Alfaro M."/>
            <person name="Sun H."/>
            <person name="Tritt A."/>
            <person name="Yoshinaga Y."/>
            <person name="Zwiers L.-H."/>
            <person name="Turgeon B."/>
            <person name="Goodwin S."/>
            <person name="Spatafora J."/>
            <person name="Crous P."/>
            <person name="Grigoriev I."/>
        </authorList>
    </citation>
    <scope>NUCLEOTIDE SEQUENCE</scope>
    <source>
        <strain evidence="2">CBS 121167</strain>
    </source>
</reference>
<evidence type="ECO:0000313" key="2">
    <source>
        <dbReference type="EMBL" id="KAF2137676.1"/>
    </source>
</evidence>
<evidence type="ECO:0000256" key="1">
    <source>
        <dbReference type="SAM" id="SignalP"/>
    </source>
</evidence>
<dbReference type="Proteomes" id="UP000799438">
    <property type="component" value="Unassembled WGS sequence"/>
</dbReference>
<dbReference type="EMBL" id="ML995501">
    <property type="protein sequence ID" value="KAF2137676.1"/>
    <property type="molecule type" value="Genomic_DNA"/>
</dbReference>
<dbReference type="GeneID" id="54300001"/>
<feature type="signal peptide" evidence="1">
    <location>
        <begin position="1"/>
        <end position="23"/>
    </location>
</feature>
<gene>
    <name evidence="2" type="ORF">K452DRAFT_301847</name>
</gene>
<protein>
    <submittedName>
        <fullName evidence="2">Uncharacterized protein</fullName>
    </submittedName>
</protein>
<name>A0A6A6B1I1_9PEZI</name>
<keyword evidence="3" id="KW-1185">Reference proteome</keyword>
<feature type="chain" id="PRO_5025522188" evidence="1">
    <location>
        <begin position="24"/>
        <end position="404"/>
    </location>
</feature>
<keyword evidence="1" id="KW-0732">Signal</keyword>
<dbReference type="AlphaFoldDB" id="A0A6A6B1I1"/>